<dbReference type="InterPro" id="IPR014729">
    <property type="entry name" value="Rossmann-like_a/b/a_fold"/>
</dbReference>
<evidence type="ECO:0000256" key="4">
    <source>
        <dbReference type="ARBA" id="ARBA00022833"/>
    </source>
</evidence>
<dbReference type="Gene3D" id="3.40.50.620">
    <property type="entry name" value="HUPs"/>
    <property type="match status" value="2"/>
</dbReference>
<keyword evidence="8" id="KW-0963">Cytoplasm</keyword>
<reference evidence="11 12" key="1">
    <citation type="journal article" date="2015" name="Nature">
        <title>rRNA introns, odd ribosomes, and small enigmatic genomes across a large radiation of phyla.</title>
        <authorList>
            <person name="Brown C.T."/>
            <person name="Hug L.A."/>
            <person name="Thomas B.C."/>
            <person name="Sharon I."/>
            <person name="Castelle C.J."/>
            <person name="Singh A."/>
            <person name="Wilkins M.J."/>
            <person name="Williams K.H."/>
            <person name="Banfield J.F."/>
        </authorList>
    </citation>
    <scope>NUCLEOTIDE SEQUENCE [LARGE SCALE GENOMIC DNA]</scope>
</reference>
<name>A0A0G1VLX4_9BACT</name>
<comment type="caution">
    <text evidence="11">The sequence shown here is derived from an EMBL/GenBank/DDBJ whole genome shotgun (WGS) entry which is preliminary data.</text>
</comment>
<dbReference type="EC" id="6.1.1.17" evidence="8"/>
<dbReference type="GO" id="GO:0006424">
    <property type="term" value="P:glutamyl-tRNA aminoacylation"/>
    <property type="evidence" value="ECO:0007669"/>
    <property type="project" value="UniProtKB-UniRule"/>
</dbReference>
<feature type="domain" description="Aminoacyl-tRNA synthetase class I anticodon-binding" evidence="10">
    <location>
        <begin position="308"/>
        <end position="444"/>
    </location>
</feature>
<evidence type="ECO:0000259" key="9">
    <source>
        <dbReference type="Pfam" id="PF00749"/>
    </source>
</evidence>
<keyword evidence="6 8" id="KW-0648">Protein biosynthesis</keyword>
<dbReference type="InterPro" id="IPR004527">
    <property type="entry name" value="Glu-tRNA-ligase_bac/mito"/>
</dbReference>
<evidence type="ECO:0000256" key="8">
    <source>
        <dbReference type="HAMAP-Rule" id="MF_00022"/>
    </source>
</evidence>
<dbReference type="GO" id="GO:0008270">
    <property type="term" value="F:zinc ion binding"/>
    <property type="evidence" value="ECO:0007669"/>
    <property type="project" value="InterPro"/>
</dbReference>
<dbReference type="GO" id="GO:0004818">
    <property type="term" value="F:glutamate-tRNA ligase activity"/>
    <property type="evidence" value="ECO:0007669"/>
    <property type="project" value="UniProtKB-UniRule"/>
</dbReference>
<evidence type="ECO:0000256" key="6">
    <source>
        <dbReference type="ARBA" id="ARBA00022917"/>
    </source>
</evidence>
<dbReference type="PANTHER" id="PTHR43311:SF1">
    <property type="entry name" value="GLUTAMYL-Q TRNA(ASP) SYNTHETASE"/>
    <property type="match status" value="1"/>
</dbReference>
<feature type="binding site" evidence="8">
    <location>
        <position position="213"/>
    </location>
    <ligand>
        <name>ATP</name>
        <dbReference type="ChEBI" id="CHEBI:30616"/>
    </ligand>
</feature>
<comment type="catalytic activity">
    <reaction evidence="8">
        <text>tRNA(Glu) + L-glutamate + ATP = L-glutamyl-tRNA(Glu) + AMP + diphosphate</text>
        <dbReference type="Rhea" id="RHEA:23540"/>
        <dbReference type="Rhea" id="RHEA-COMP:9663"/>
        <dbReference type="Rhea" id="RHEA-COMP:9680"/>
        <dbReference type="ChEBI" id="CHEBI:29985"/>
        <dbReference type="ChEBI" id="CHEBI:30616"/>
        <dbReference type="ChEBI" id="CHEBI:33019"/>
        <dbReference type="ChEBI" id="CHEBI:78442"/>
        <dbReference type="ChEBI" id="CHEBI:78520"/>
        <dbReference type="ChEBI" id="CHEBI:456215"/>
        <dbReference type="EC" id="6.1.1.17"/>
    </reaction>
</comment>
<dbReference type="GO" id="GO:0000049">
    <property type="term" value="F:tRNA binding"/>
    <property type="evidence" value="ECO:0007669"/>
    <property type="project" value="InterPro"/>
</dbReference>
<comment type="function">
    <text evidence="8">Catalyzes the attachment of glutamate to tRNA(Glu) in a two-step reaction: glutamate is first activated by ATP to form Glu-AMP and then transferred to the acceptor end of tRNA(Glu).</text>
</comment>
<dbReference type="InterPro" id="IPR020751">
    <property type="entry name" value="aa-tRNA-synth_I_codon-bd_sub2"/>
</dbReference>
<sequence>MTRTVRVRYPPSPTGFCHVGTARMALLNFLFAKKHGGAIVFRVEDTDEERSKKEYEDDIIESFTWLGLSWDEFYRQSERTKVYQEAIKDLIDADKAYVSEEESKKNPGEKVHVVRLRNPGTRVTFVDIIRGEISFDTAELGDFAIARSLEAPLYHLSVVVDDEAMGITHIIRGEDHISNTPRQILIQEALGYSRPQYAHYPLHLAMDRSKLSKRKGDVAIRDYREKGYLSGALRNYLANLGWTPPSEREILTLDEMIVEFELTDVHKSGAVFDIEKLRWFNREYLLRLPESTFQKESMVTLRKDLAERKVKWDEKVASSLVHILRERISTWGDIHTLVVEGEFDYFFMNPRIDPELIPGKNSDVETAAKHLTKIKGMLSALSVKEFANAESVKASVWEYATKEGRGAVLWPLRYILTGRERSPDPFIVAAAIGKEAVLERIDIAREILQRP</sequence>
<dbReference type="InterPro" id="IPR020061">
    <property type="entry name" value="Glu_tRNA_lig_a-bdl"/>
</dbReference>
<evidence type="ECO:0000313" key="12">
    <source>
        <dbReference type="Proteomes" id="UP000034589"/>
    </source>
</evidence>
<evidence type="ECO:0000313" key="11">
    <source>
        <dbReference type="EMBL" id="KKW07476.1"/>
    </source>
</evidence>
<comment type="caution">
    <text evidence="8">Lacks conserved residue(s) required for the propagation of feature annotation.</text>
</comment>
<evidence type="ECO:0000256" key="2">
    <source>
        <dbReference type="ARBA" id="ARBA00022723"/>
    </source>
</evidence>
<protein>
    <recommendedName>
        <fullName evidence="8">Glutamate--tRNA ligase</fullName>
        <ecNumber evidence="8">6.1.1.17</ecNumber>
    </recommendedName>
    <alternativeName>
        <fullName evidence="8">Glutamyl-tRNA synthetase</fullName>
        <shortName evidence="8">GluRS</shortName>
    </alternativeName>
</protein>
<dbReference type="InterPro" id="IPR020058">
    <property type="entry name" value="Glu/Gln-tRNA-synth_Ib_cat-dom"/>
</dbReference>
<comment type="similarity">
    <text evidence="8">Belongs to the class-I aminoacyl-tRNA synthetase family. Glutamate--tRNA ligase type 1 subfamily.</text>
</comment>
<keyword evidence="2" id="KW-0479">Metal-binding</keyword>
<evidence type="ECO:0000256" key="3">
    <source>
        <dbReference type="ARBA" id="ARBA00022741"/>
    </source>
</evidence>
<dbReference type="PATRIC" id="fig|1618675.3.peg.206"/>
<dbReference type="GO" id="GO:0005829">
    <property type="term" value="C:cytosol"/>
    <property type="evidence" value="ECO:0007669"/>
    <property type="project" value="TreeGrafter"/>
</dbReference>
<keyword evidence="7 8" id="KW-0030">Aminoacyl-tRNA synthetase</keyword>
<dbReference type="GO" id="GO:0005524">
    <property type="term" value="F:ATP binding"/>
    <property type="evidence" value="ECO:0007669"/>
    <property type="project" value="UniProtKB-UniRule"/>
</dbReference>
<feature type="domain" description="Glutamyl/glutaminyl-tRNA synthetase class Ib catalytic" evidence="9">
    <location>
        <begin position="100"/>
        <end position="279"/>
    </location>
</feature>
<dbReference type="Proteomes" id="UP000034589">
    <property type="component" value="Unassembled WGS sequence"/>
</dbReference>
<dbReference type="Pfam" id="PF00749">
    <property type="entry name" value="tRNA-synt_1c"/>
    <property type="match status" value="1"/>
</dbReference>
<dbReference type="Pfam" id="PF19269">
    <property type="entry name" value="Anticodon_2"/>
    <property type="match status" value="1"/>
</dbReference>
<dbReference type="InterPro" id="IPR000924">
    <property type="entry name" value="Glu/Gln-tRNA-synth"/>
</dbReference>
<keyword evidence="5 8" id="KW-0067">ATP-binding</keyword>
<dbReference type="InterPro" id="IPR033910">
    <property type="entry name" value="GluRS_core"/>
</dbReference>
<proteinExistence type="inferred from homology"/>
<dbReference type="InterPro" id="IPR045462">
    <property type="entry name" value="aa-tRNA-synth_I_cd-bd"/>
</dbReference>
<dbReference type="Gene3D" id="1.10.1160.10">
    <property type="entry name" value="Glutamyl-trna Synthetase, Domain 2"/>
    <property type="match status" value="1"/>
</dbReference>
<evidence type="ECO:0000256" key="1">
    <source>
        <dbReference type="ARBA" id="ARBA00022598"/>
    </source>
</evidence>
<organism evidence="11 12">
    <name type="scientific">Candidatus Kaiserbacteria bacterium GW2011_GWC2_49_12</name>
    <dbReference type="NCBI Taxonomy" id="1618675"/>
    <lineage>
        <taxon>Bacteria</taxon>
        <taxon>Candidatus Kaiseribacteriota</taxon>
    </lineage>
</organism>
<dbReference type="InterPro" id="IPR049940">
    <property type="entry name" value="GluQ/Sye"/>
</dbReference>
<dbReference type="Gene3D" id="3.90.800.10">
    <property type="entry name" value="Glutamyl-tRNA Synthetase, Domain 3"/>
    <property type="match status" value="1"/>
</dbReference>
<dbReference type="PANTHER" id="PTHR43311">
    <property type="entry name" value="GLUTAMATE--TRNA LIGASE"/>
    <property type="match status" value="1"/>
</dbReference>
<accession>A0A0G1VLX4</accession>
<comment type="subunit">
    <text evidence="8">Monomer.</text>
</comment>
<evidence type="ECO:0000259" key="10">
    <source>
        <dbReference type="Pfam" id="PF19269"/>
    </source>
</evidence>
<keyword evidence="1 8" id="KW-0436">Ligase</keyword>
<dbReference type="InterPro" id="IPR008925">
    <property type="entry name" value="aa_tRNA-synth_I_cd-bd_sf"/>
</dbReference>
<comment type="subcellular location">
    <subcellularLocation>
        <location evidence="8">Cytoplasm</location>
    </subcellularLocation>
</comment>
<dbReference type="HAMAP" id="MF_00022">
    <property type="entry name" value="Glu_tRNA_synth_type1"/>
    <property type="match status" value="1"/>
</dbReference>
<dbReference type="EMBL" id="LCPV01000013">
    <property type="protein sequence ID" value="KKW07476.1"/>
    <property type="molecule type" value="Genomic_DNA"/>
</dbReference>
<keyword evidence="3 8" id="KW-0547">Nucleotide-binding</keyword>
<dbReference type="CDD" id="cd00808">
    <property type="entry name" value="GluRS_core"/>
    <property type="match status" value="1"/>
</dbReference>
<evidence type="ECO:0000256" key="5">
    <source>
        <dbReference type="ARBA" id="ARBA00022840"/>
    </source>
</evidence>
<dbReference type="SUPFAM" id="SSF52374">
    <property type="entry name" value="Nucleotidylyl transferase"/>
    <property type="match status" value="1"/>
</dbReference>
<gene>
    <name evidence="8" type="primary">gltX</name>
    <name evidence="11" type="ORF">UY39_C0013G0007</name>
</gene>
<feature type="short sequence motif" description="'HIGH' region" evidence="8">
    <location>
        <begin position="11"/>
        <end position="21"/>
    </location>
</feature>
<dbReference type="PRINTS" id="PR00987">
    <property type="entry name" value="TRNASYNTHGLU"/>
</dbReference>
<evidence type="ECO:0000256" key="7">
    <source>
        <dbReference type="ARBA" id="ARBA00023146"/>
    </source>
</evidence>
<dbReference type="AlphaFoldDB" id="A0A0G1VLX4"/>
<feature type="short sequence motif" description="'KMSKS' region" evidence="8">
    <location>
        <begin position="210"/>
        <end position="214"/>
    </location>
</feature>
<dbReference type="Gene3D" id="1.10.10.350">
    <property type="match status" value="1"/>
</dbReference>
<dbReference type="SUPFAM" id="SSF48163">
    <property type="entry name" value="An anticodon-binding domain of class I aminoacyl-tRNA synthetases"/>
    <property type="match status" value="1"/>
</dbReference>
<keyword evidence="4" id="KW-0862">Zinc</keyword>